<dbReference type="CDD" id="cd00207">
    <property type="entry name" value="fer2"/>
    <property type="match status" value="1"/>
</dbReference>
<dbReference type="FunFam" id="3.30.70.20:FF:000035">
    <property type="entry name" value="Iron hydrogenase 1"/>
    <property type="match status" value="1"/>
</dbReference>
<keyword evidence="4" id="KW-0408">Iron</keyword>
<dbReference type="InterPro" id="IPR001041">
    <property type="entry name" value="2Fe-2S_ferredoxin-type"/>
</dbReference>
<dbReference type="Gene3D" id="3.10.20.740">
    <property type="match status" value="1"/>
</dbReference>
<dbReference type="InterPro" id="IPR006656">
    <property type="entry name" value="Mopterin_OxRdtase"/>
</dbReference>
<comment type="caution">
    <text evidence="9">The sequence shown here is derived from an EMBL/GenBank/DDBJ whole genome shotgun (WGS) entry which is preliminary data.</text>
</comment>
<dbReference type="GO" id="GO:0051539">
    <property type="term" value="F:4 iron, 4 sulfur cluster binding"/>
    <property type="evidence" value="ECO:0007669"/>
    <property type="project" value="UniProtKB-KW"/>
</dbReference>
<dbReference type="PROSITE" id="PS51379">
    <property type="entry name" value="4FE4S_FER_2"/>
    <property type="match status" value="2"/>
</dbReference>
<dbReference type="Gene3D" id="3.50.50.60">
    <property type="entry name" value="FAD/NAD(P)-binding domain"/>
    <property type="match status" value="2"/>
</dbReference>
<dbReference type="Gene3D" id="2.20.25.90">
    <property type="entry name" value="ADC-like domains"/>
    <property type="match status" value="1"/>
</dbReference>
<dbReference type="Proteomes" id="UP000736328">
    <property type="component" value="Unassembled WGS sequence"/>
</dbReference>
<evidence type="ECO:0000256" key="5">
    <source>
        <dbReference type="ARBA" id="ARBA00023014"/>
    </source>
</evidence>
<feature type="domain" description="4Fe-4S ferredoxin-type" evidence="7">
    <location>
        <begin position="612"/>
        <end position="631"/>
    </location>
</feature>
<dbReference type="InterPro" id="IPR036010">
    <property type="entry name" value="2Fe-2S_ferredoxin-like_sf"/>
</dbReference>
<dbReference type="InterPro" id="IPR006963">
    <property type="entry name" value="Mopterin_OxRdtase_4Fe-4S_dom"/>
</dbReference>
<dbReference type="Pfam" id="PF00384">
    <property type="entry name" value="Molybdopterin"/>
    <property type="match status" value="1"/>
</dbReference>
<keyword evidence="1" id="KW-0004">4Fe-4S</keyword>
<protein>
    <submittedName>
        <fullName evidence="9">FAD-dependent oxidoreductase</fullName>
    </submittedName>
</protein>
<dbReference type="SUPFAM" id="SSF46548">
    <property type="entry name" value="alpha-helical ferredoxin"/>
    <property type="match status" value="1"/>
</dbReference>
<feature type="domain" description="4Fe-4S Mo/W bis-MGD-type" evidence="8">
    <location>
        <begin position="693"/>
        <end position="749"/>
    </location>
</feature>
<dbReference type="InterPro" id="IPR017896">
    <property type="entry name" value="4Fe4S_Fe-S-bd"/>
</dbReference>
<dbReference type="EMBL" id="JACQXR010000011">
    <property type="protein sequence ID" value="MBI4725832.1"/>
    <property type="molecule type" value="Genomic_DNA"/>
</dbReference>
<evidence type="ECO:0000256" key="2">
    <source>
        <dbReference type="ARBA" id="ARBA00022723"/>
    </source>
</evidence>
<dbReference type="InterPro" id="IPR017900">
    <property type="entry name" value="4Fe4S_Fe_S_CS"/>
</dbReference>
<dbReference type="PROSITE" id="PS51085">
    <property type="entry name" value="2FE2S_FER_2"/>
    <property type="match status" value="1"/>
</dbReference>
<dbReference type="AlphaFoldDB" id="A0A933I9K9"/>
<dbReference type="InterPro" id="IPR028261">
    <property type="entry name" value="DPD_II"/>
</dbReference>
<feature type="domain" description="2Fe-2S ferredoxin-type" evidence="6">
    <location>
        <begin position="2"/>
        <end position="80"/>
    </location>
</feature>
<dbReference type="PROSITE" id="PS00198">
    <property type="entry name" value="4FE4S_FER_1"/>
    <property type="match status" value="1"/>
</dbReference>
<accession>A0A933I9K9</accession>
<evidence type="ECO:0000256" key="4">
    <source>
        <dbReference type="ARBA" id="ARBA00023004"/>
    </source>
</evidence>
<evidence type="ECO:0000256" key="1">
    <source>
        <dbReference type="ARBA" id="ARBA00022485"/>
    </source>
</evidence>
<gene>
    <name evidence="9" type="ORF">HY768_01170</name>
</gene>
<sequence>MSEIKIQLNGKEVICDSSQTILQVAEQQGLDIPNMCHDKKLEPFGSCWVCLVEVKGARGFVPSCATKVYDGMTVEIDNQKIKAARQLALELLLSNHYGDCIAPCQAACPAGCDVQGYTALLANGMEAEAIKLIKDTLPLPASLGRVCPHPCETECRRNLVEEPVSICYLKRRAADFDLNSGKPYLPKVAPDTGKKVAVVGAGPAGLSAAYYLRQKGHQVTIFEALPKPGGWLRYGIPNYRLPKEVLDQEIKTITDLGIEIKCEQTLNKDFTIESLRKSYDAVFLGFGAHASTRMGVEGEQSDGVWDGIGFLKKLALGQEIKIGKTVAVIGGGNTAIDAARTSLRLGAEEVSIVYRRSEKEMPANPFEIEEARHEGVKFKFLTAPSRVIACTQTEAGGLICQKMELGEPDASGRRRPVPQAGSDYKVEAETIIAAIGQAPDLSVLGPNHGVETTKWSTIKTDERTGATNVTGLFAAGDLVTGAATVVEAIGGAHRAAEAIHSYLTTGQALKPVKNFNITKGKINEVPKELFAHIPKAVKAQMPMLPIAQRRNFEEVEKGFVSTVAAEEAQRCLECGCADVVECKLRDYATQYEASVKRFMGEVKKHPIDESHPFLARDQSKCILCGRCVRMCLEVVGASALGFVYRGFGTIVAPSLEKPFPESSCVSCGACIETCPVGALAERPRHLKPAPWEMPKTSSVCTFCGVGCGMEIHTKDSKAVKVTGFQESPTSQGSLCFKGKFGFELIHSPERLTSPLVKQGKTLVPVEWKKAFNLVNGDIDSIVKKHGPEAVAVLASGRTSLEEAEGLRSWAAKKGVSKFSSLAYIGGRALDQLEKTLGGLNGKSYANLGKAQAVLLIGSDPYSQHPVFGQILRQAAKKDVLARQSNPTSQLFQHAGVPVYILSEKTGPLVEIAAGQFTVKAGGISSALNGALKSLPGNSNLAGFAQYKKGLAKITGSAVLKESGLKKSELEQLSQVLSRNKNLLIAFNAELIDGETAKAIGNFLLLNETPENFIALRAKANLNGVDQFVTVPADEIIKQMEQGIIKAAVLWNEDPLGSLPEGKKLAKAFSKLEKLVVADLFLTGTAKTADIALPTCAFAEQDGSFINSEGRLQHFKQAVQPVCGMTSKQIISELGGTALPGMPAEKKGARQFLAPELKKTKPVKEGFCGDVLEKMVWELKKKEGLLKE</sequence>
<dbReference type="Pfam" id="PF14691">
    <property type="entry name" value="Fer4_20"/>
    <property type="match status" value="1"/>
</dbReference>
<evidence type="ECO:0000259" key="8">
    <source>
        <dbReference type="PROSITE" id="PS51669"/>
    </source>
</evidence>
<dbReference type="Pfam" id="PF04879">
    <property type="entry name" value="Molybdop_Fe4S4"/>
    <property type="match status" value="1"/>
</dbReference>
<dbReference type="PANTHER" id="PTHR42783">
    <property type="entry name" value="GLUTAMATE SYNTHASE [NADPH] SMALL CHAIN"/>
    <property type="match status" value="1"/>
</dbReference>
<dbReference type="GO" id="GO:0046872">
    <property type="term" value="F:metal ion binding"/>
    <property type="evidence" value="ECO:0007669"/>
    <property type="project" value="UniProtKB-KW"/>
</dbReference>
<dbReference type="InterPro" id="IPR036188">
    <property type="entry name" value="FAD/NAD-bd_sf"/>
</dbReference>
<feature type="domain" description="4Fe-4S ferredoxin-type" evidence="7">
    <location>
        <begin position="656"/>
        <end position="684"/>
    </location>
</feature>
<dbReference type="PROSITE" id="PS00551">
    <property type="entry name" value="MOLYBDOPTERIN_PROK_1"/>
    <property type="match status" value="1"/>
</dbReference>
<dbReference type="SUPFAM" id="SSF54862">
    <property type="entry name" value="4Fe-4S ferredoxins"/>
    <property type="match status" value="1"/>
</dbReference>
<evidence type="ECO:0000256" key="3">
    <source>
        <dbReference type="ARBA" id="ARBA00022737"/>
    </source>
</evidence>
<dbReference type="Pfam" id="PF22117">
    <property type="entry name" value="Fer4_Nqo3"/>
    <property type="match status" value="1"/>
</dbReference>
<keyword evidence="5" id="KW-0411">Iron-sulfur</keyword>
<proteinExistence type="predicted"/>
<keyword evidence="3" id="KW-0677">Repeat</keyword>
<dbReference type="PRINTS" id="PR00419">
    <property type="entry name" value="ADXRDTASE"/>
</dbReference>
<evidence type="ECO:0000259" key="7">
    <source>
        <dbReference type="PROSITE" id="PS51379"/>
    </source>
</evidence>
<dbReference type="InterPro" id="IPR023753">
    <property type="entry name" value="FAD/NAD-binding_dom"/>
</dbReference>
<evidence type="ECO:0000313" key="10">
    <source>
        <dbReference type="Proteomes" id="UP000736328"/>
    </source>
</evidence>
<dbReference type="InterPro" id="IPR027467">
    <property type="entry name" value="MopterinOxRdtase_cofactor_BS"/>
</dbReference>
<dbReference type="Gene3D" id="3.40.50.740">
    <property type="match status" value="2"/>
</dbReference>
<organism evidence="9 10">
    <name type="scientific">candidate division TA06 bacterium</name>
    <dbReference type="NCBI Taxonomy" id="2250710"/>
    <lineage>
        <taxon>Bacteria</taxon>
        <taxon>Bacteria division TA06</taxon>
    </lineage>
</organism>
<dbReference type="SMART" id="SM00926">
    <property type="entry name" value="Molybdop_Fe4S4"/>
    <property type="match status" value="1"/>
</dbReference>
<dbReference type="SUPFAM" id="SSF53706">
    <property type="entry name" value="Formate dehydrogenase/DMSO reductase, domains 1-3"/>
    <property type="match status" value="1"/>
</dbReference>
<reference evidence="9" key="1">
    <citation type="submission" date="2020-07" db="EMBL/GenBank/DDBJ databases">
        <title>Huge and variable diversity of episymbiotic CPR bacteria and DPANN archaea in groundwater ecosystems.</title>
        <authorList>
            <person name="He C.Y."/>
            <person name="Keren R."/>
            <person name="Whittaker M."/>
            <person name="Farag I.F."/>
            <person name="Doudna J."/>
            <person name="Cate J.H.D."/>
            <person name="Banfield J.F."/>
        </authorList>
    </citation>
    <scope>NUCLEOTIDE SEQUENCE</scope>
    <source>
        <strain evidence="9">NC_groundwater_1520_Pr4_B-0.1um_53_5</strain>
    </source>
</reference>
<dbReference type="SUPFAM" id="SSF51971">
    <property type="entry name" value="Nucleotide-binding domain"/>
    <property type="match status" value="2"/>
</dbReference>
<dbReference type="Pfam" id="PF07992">
    <property type="entry name" value="Pyr_redox_2"/>
    <property type="match status" value="1"/>
</dbReference>
<dbReference type="Pfam" id="PF13510">
    <property type="entry name" value="Fer2_4"/>
    <property type="match status" value="1"/>
</dbReference>
<dbReference type="PANTHER" id="PTHR42783:SF3">
    <property type="entry name" value="GLUTAMATE SYNTHASE [NADPH] SMALL CHAIN-RELATED"/>
    <property type="match status" value="1"/>
</dbReference>
<evidence type="ECO:0000313" key="9">
    <source>
        <dbReference type="EMBL" id="MBI4725832.1"/>
    </source>
</evidence>
<evidence type="ECO:0000259" key="6">
    <source>
        <dbReference type="PROSITE" id="PS51085"/>
    </source>
</evidence>
<dbReference type="Gene3D" id="3.30.70.20">
    <property type="match status" value="1"/>
</dbReference>
<name>A0A933I9K9_UNCT6</name>
<dbReference type="Gene3D" id="3.40.228.10">
    <property type="entry name" value="Dimethylsulfoxide Reductase, domain 2"/>
    <property type="match status" value="1"/>
</dbReference>
<dbReference type="GO" id="GO:0016491">
    <property type="term" value="F:oxidoreductase activity"/>
    <property type="evidence" value="ECO:0007669"/>
    <property type="project" value="InterPro"/>
</dbReference>
<dbReference type="InterPro" id="IPR054351">
    <property type="entry name" value="NADH_UbQ_OxRdtase_ferredoxin"/>
</dbReference>
<dbReference type="PROSITE" id="PS51669">
    <property type="entry name" value="4FE4S_MOW_BIS_MGD"/>
    <property type="match status" value="1"/>
</dbReference>
<keyword evidence="2" id="KW-0479">Metal-binding</keyword>
<dbReference type="SUPFAM" id="SSF54292">
    <property type="entry name" value="2Fe-2S ferredoxin-like"/>
    <property type="match status" value="1"/>
</dbReference>